<name>A0A517DR49_9FIRM</name>
<dbReference type="KEGG" id="sted:SPTER_10880"/>
<dbReference type="Pfam" id="PF00512">
    <property type="entry name" value="HisKA"/>
    <property type="match status" value="1"/>
</dbReference>
<dbReference type="NCBIfam" id="TIGR00229">
    <property type="entry name" value="sensory_box"/>
    <property type="match status" value="1"/>
</dbReference>
<evidence type="ECO:0000256" key="9">
    <source>
        <dbReference type="SAM" id="Coils"/>
    </source>
</evidence>
<dbReference type="GO" id="GO:0005524">
    <property type="term" value="F:ATP binding"/>
    <property type="evidence" value="ECO:0007669"/>
    <property type="project" value="UniProtKB-KW"/>
</dbReference>
<dbReference type="AlphaFoldDB" id="A0A517DR49"/>
<dbReference type="SMART" id="SM00387">
    <property type="entry name" value="HATPase_c"/>
    <property type="match status" value="1"/>
</dbReference>
<dbReference type="SMART" id="SM00388">
    <property type="entry name" value="HisKA"/>
    <property type="match status" value="1"/>
</dbReference>
<keyword evidence="9" id="KW-0175">Coiled coil</keyword>
<dbReference type="InterPro" id="IPR035965">
    <property type="entry name" value="PAS-like_dom_sf"/>
</dbReference>
<evidence type="ECO:0000256" key="6">
    <source>
        <dbReference type="ARBA" id="ARBA00022777"/>
    </source>
</evidence>
<sequence>MSKESTIQGRKFRRLNQAILSHKSHKQQPSEFAAIRSLYELNTRPVGPHNLKEVMAEILNTAITLSRADMGNIQLFDEQSGMLKIIVHKGFQPPFLDFFANVYPHRSGREASCGAACVQRQRVIVEDVRKSPIFTGTAALAVLLEAGVMAVQSTPLISREGRLAGMLNTHYRQTIGQDEFNLYYVDLLAGQAADIIVQVQAEAALRASEEKHRLLSEALYHHRNNLEKLVAERTEELKRSERKYRTLIENIPMAITRHDKESRYLYVSPQWENNLGFNIELLKGKTWRDIGIPEDIYRLWQKQFNQALHTRAVVEFETQHPNATGESKDFRVQVIPELDEQGQVESLLTVSEDITERKKLETELQRLDRLNTVGEMAAAIGHEVRNPLTTVRGYLQMFQRKAEIDKYHEQFATMIEELDRANAIITDFLSLAKNRTIELKLHNLNDIINALQPLIQAEALRTGHKLKINMSLIPSFRMDEKEIRQLLLNLARNGFEAMDPGKALIIETGVKSNNVVLSISNSGPGIPPEVLDKLGTPFLTTKANGTGLGLAVCYRIADRHGARIDVRTAANGTKFTVSFRL</sequence>
<keyword evidence="7" id="KW-0067">ATP-binding</keyword>
<dbReference type="Proteomes" id="UP000320776">
    <property type="component" value="Chromosome"/>
</dbReference>
<dbReference type="InterPro" id="IPR003661">
    <property type="entry name" value="HisK_dim/P_dom"/>
</dbReference>
<dbReference type="Gene3D" id="3.30.450.20">
    <property type="entry name" value="PAS domain"/>
    <property type="match status" value="1"/>
</dbReference>
<feature type="domain" description="PAC" evidence="12">
    <location>
        <begin position="314"/>
        <end position="366"/>
    </location>
</feature>
<dbReference type="InterPro" id="IPR003018">
    <property type="entry name" value="GAF"/>
</dbReference>
<dbReference type="SMART" id="SM00091">
    <property type="entry name" value="PAS"/>
    <property type="match status" value="1"/>
</dbReference>
<keyword evidence="3" id="KW-0597">Phosphoprotein</keyword>
<dbReference type="Gene3D" id="3.30.565.10">
    <property type="entry name" value="Histidine kinase-like ATPase, C-terminal domain"/>
    <property type="match status" value="1"/>
</dbReference>
<evidence type="ECO:0000259" key="10">
    <source>
        <dbReference type="PROSITE" id="PS50109"/>
    </source>
</evidence>
<dbReference type="Gene3D" id="3.30.450.40">
    <property type="match status" value="1"/>
</dbReference>
<evidence type="ECO:0000256" key="7">
    <source>
        <dbReference type="ARBA" id="ARBA00022840"/>
    </source>
</evidence>
<keyword evidence="6 13" id="KW-0418">Kinase</keyword>
<dbReference type="InterPro" id="IPR013656">
    <property type="entry name" value="PAS_4"/>
</dbReference>
<dbReference type="CDD" id="cd00082">
    <property type="entry name" value="HisKA"/>
    <property type="match status" value="1"/>
</dbReference>
<dbReference type="RefSeq" id="WP_144349384.1">
    <property type="nucleotide sequence ID" value="NZ_CP036259.1"/>
</dbReference>
<keyword evidence="14" id="KW-1185">Reference proteome</keyword>
<dbReference type="PROSITE" id="PS50113">
    <property type="entry name" value="PAC"/>
    <property type="match status" value="1"/>
</dbReference>
<dbReference type="Gene3D" id="1.10.287.130">
    <property type="match status" value="1"/>
</dbReference>
<dbReference type="PRINTS" id="PR00344">
    <property type="entry name" value="BCTRLSENSOR"/>
</dbReference>
<dbReference type="EMBL" id="CP036259">
    <property type="protein sequence ID" value="QDR79788.1"/>
    <property type="molecule type" value="Genomic_DNA"/>
</dbReference>
<keyword evidence="8" id="KW-0902">Two-component regulatory system</keyword>
<dbReference type="GO" id="GO:0000155">
    <property type="term" value="F:phosphorelay sensor kinase activity"/>
    <property type="evidence" value="ECO:0007669"/>
    <property type="project" value="InterPro"/>
</dbReference>
<dbReference type="InterPro" id="IPR005467">
    <property type="entry name" value="His_kinase_dom"/>
</dbReference>
<dbReference type="CDD" id="cd00130">
    <property type="entry name" value="PAS"/>
    <property type="match status" value="1"/>
</dbReference>
<dbReference type="SUPFAM" id="SSF55785">
    <property type="entry name" value="PYP-like sensor domain (PAS domain)"/>
    <property type="match status" value="1"/>
</dbReference>
<dbReference type="SUPFAM" id="SSF47384">
    <property type="entry name" value="Homodimeric domain of signal transducing histidine kinase"/>
    <property type="match status" value="1"/>
</dbReference>
<dbReference type="InterPro" id="IPR004358">
    <property type="entry name" value="Sig_transdc_His_kin-like_C"/>
</dbReference>
<accession>A0A517DR49</accession>
<evidence type="ECO:0000256" key="4">
    <source>
        <dbReference type="ARBA" id="ARBA00022679"/>
    </source>
</evidence>
<dbReference type="PANTHER" id="PTHR43065:SF46">
    <property type="entry name" value="C4-DICARBOXYLATE TRANSPORT SENSOR PROTEIN DCTB"/>
    <property type="match status" value="1"/>
</dbReference>
<evidence type="ECO:0000259" key="12">
    <source>
        <dbReference type="PROSITE" id="PS50113"/>
    </source>
</evidence>
<dbReference type="InterPro" id="IPR029016">
    <property type="entry name" value="GAF-like_dom_sf"/>
</dbReference>
<organism evidence="13 14">
    <name type="scientific">Sporomusa termitida</name>
    <dbReference type="NCBI Taxonomy" id="2377"/>
    <lineage>
        <taxon>Bacteria</taxon>
        <taxon>Bacillati</taxon>
        <taxon>Bacillota</taxon>
        <taxon>Negativicutes</taxon>
        <taxon>Selenomonadales</taxon>
        <taxon>Sporomusaceae</taxon>
        <taxon>Sporomusa</taxon>
    </lineage>
</organism>
<dbReference type="InterPro" id="IPR036097">
    <property type="entry name" value="HisK_dim/P_sf"/>
</dbReference>
<protein>
    <recommendedName>
        <fullName evidence="2">histidine kinase</fullName>
        <ecNumber evidence="2">2.7.13.3</ecNumber>
    </recommendedName>
</protein>
<dbReference type="PANTHER" id="PTHR43065">
    <property type="entry name" value="SENSOR HISTIDINE KINASE"/>
    <property type="match status" value="1"/>
</dbReference>
<evidence type="ECO:0000313" key="14">
    <source>
        <dbReference type="Proteomes" id="UP000320776"/>
    </source>
</evidence>
<evidence type="ECO:0000256" key="3">
    <source>
        <dbReference type="ARBA" id="ARBA00022553"/>
    </source>
</evidence>
<comment type="catalytic activity">
    <reaction evidence="1">
        <text>ATP + protein L-histidine = ADP + protein N-phospho-L-histidine.</text>
        <dbReference type="EC" id="2.7.13.3"/>
    </reaction>
</comment>
<dbReference type="PROSITE" id="PS50109">
    <property type="entry name" value="HIS_KIN"/>
    <property type="match status" value="1"/>
</dbReference>
<dbReference type="InterPro" id="IPR000700">
    <property type="entry name" value="PAS-assoc_C"/>
</dbReference>
<dbReference type="InterPro" id="IPR003594">
    <property type="entry name" value="HATPase_dom"/>
</dbReference>
<evidence type="ECO:0000256" key="2">
    <source>
        <dbReference type="ARBA" id="ARBA00012438"/>
    </source>
</evidence>
<dbReference type="SUPFAM" id="SSF55781">
    <property type="entry name" value="GAF domain-like"/>
    <property type="match status" value="1"/>
</dbReference>
<gene>
    <name evidence="13" type="primary">sasA_7</name>
    <name evidence="13" type="ORF">SPTER_10880</name>
</gene>
<dbReference type="InterPro" id="IPR036890">
    <property type="entry name" value="HATPase_C_sf"/>
</dbReference>
<feature type="domain" description="Histidine kinase" evidence="10">
    <location>
        <begin position="379"/>
        <end position="581"/>
    </location>
</feature>
<keyword evidence="4 13" id="KW-0808">Transferase</keyword>
<dbReference type="InterPro" id="IPR000014">
    <property type="entry name" value="PAS"/>
</dbReference>
<evidence type="ECO:0000256" key="5">
    <source>
        <dbReference type="ARBA" id="ARBA00022741"/>
    </source>
</evidence>
<dbReference type="SUPFAM" id="SSF55874">
    <property type="entry name" value="ATPase domain of HSP90 chaperone/DNA topoisomerase II/histidine kinase"/>
    <property type="match status" value="1"/>
</dbReference>
<evidence type="ECO:0000256" key="8">
    <source>
        <dbReference type="ARBA" id="ARBA00023012"/>
    </source>
</evidence>
<feature type="coiled-coil region" evidence="9">
    <location>
        <begin position="223"/>
        <end position="250"/>
    </location>
</feature>
<proteinExistence type="predicted"/>
<dbReference type="OrthoDB" id="1672096at2"/>
<keyword evidence="5" id="KW-0547">Nucleotide-binding</keyword>
<dbReference type="Pfam" id="PF08448">
    <property type="entry name" value="PAS_4"/>
    <property type="match status" value="1"/>
</dbReference>
<evidence type="ECO:0000256" key="1">
    <source>
        <dbReference type="ARBA" id="ARBA00000085"/>
    </source>
</evidence>
<dbReference type="Pfam" id="PF13185">
    <property type="entry name" value="GAF_2"/>
    <property type="match status" value="1"/>
</dbReference>
<feature type="domain" description="PAS" evidence="11">
    <location>
        <begin position="240"/>
        <end position="311"/>
    </location>
</feature>
<evidence type="ECO:0000313" key="13">
    <source>
        <dbReference type="EMBL" id="QDR79788.1"/>
    </source>
</evidence>
<evidence type="ECO:0000259" key="11">
    <source>
        <dbReference type="PROSITE" id="PS50112"/>
    </source>
</evidence>
<dbReference type="PROSITE" id="PS50112">
    <property type="entry name" value="PAS"/>
    <property type="match status" value="1"/>
</dbReference>
<dbReference type="Pfam" id="PF02518">
    <property type="entry name" value="HATPase_c"/>
    <property type="match status" value="1"/>
</dbReference>
<reference evidence="13 14" key="1">
    <citation type="submission" date="2019-02" db="EMBL/GenBank/DDBJ databases">
        <title>Closed genome of Sporomusa termitida DSM 4440.</title>
        <authorList>
            <person name="Poehlein A."/>
            <person name="Daniel R."/>
        </authorList>
    </citation>
    <scope>NUCLEOTIDE SEQUENCE [LARGE SCALE GENOMIC DNA]</scope>
    <source>
        <strain evidence="13 14">DSM 4440</strain>
    </source>
</reference>
<dbReference type="EC" id="2.7.13.3" evidence="2"/>